<dbReference type="InterPro" id="IPR003439">
    <property type="entry name" value="ABC_transporter-like_ATP-bd"/>
</dbReference>
<keyword evidence="7 9" id="KW-1133">Transmembrane helix</keyword>
<keyword evidence="8 9" id="KW-0472">Membrane</keyword>
<dbReference type="SMART" id="SM00382">
    <property type="entry name" value="AAA"/>
    <property type="match status" value="1"/>
</dbReference>
<dbReference type="Gene3D" id="1.20.1560.10">
    <property type="entry name" value="ABC transporter type 1, transmembrane domain"/>
    <property type="match status" value="1"/>
</dbReference>
<keyword evidence="2" id="KW-0813">Transport</keyword>
<dbReference type="PANTHER" id="PTHR43394:SF1">
    <property type="entry name" value="ATP-BINDING CASSETTE SUB-FAMILY B MEMBER 10, MITOCHONDRIAL"/>
    <property type="match status" value="1"/>
</dbReference>
<accession>A0A4Y3PET8</accession>
<evidence type="ECO:0000259" key="10">
    <source>
        <dbReference type="PROSITE" id="PS50893"/>
    </source>
</evidence>
<reference evidence="12 13" key="1">
    <citation type="submission" date="2019-06" db="EMBL/GenBank/DDBJ databases">
        <title>Whole genome shotgun sequence of Brevibacillus parabrevis NBRC 12334.</title>
        <authorList>
            <person name="Hosoyama A."/>
            <person name="Uohara A."/>
            <person name="Ohji S."/>
            <person name="Ichikawa N."/>
        </authorList>
    </citation>
    <scope>NUCLEOTIDE SEQUENCE [LARGE SCALE GENOMIC DNA]</scope>
    <source>
        <strain evidence="12 13">NBRC 12334</strain>
    </source>
</reference>
<keyword evidence="6 12" id="KW-0067">ATP-binding</keyword>
<feature type="transmembrane region" description="Helical" evidence="9">
    <location>
        <begin position="127"/>
        <end position="151"/>
    </location>
</feature>
<dbReference type="InterPro" id="IPR011527">
    <property type="entry name" value="ABC1_TM_dom"/>
</dbReference>
<dbReference type="FunFam" id="1.20.1560.10:FF:000011">
    <property type="entry name" value="Multidrug ABC transporter ATP-binding protein"/>
    <property type="match status" value="1"/>
</dbReference>
<dbReference type="GO" id="GO:0005886">
    <property type="term" value="C:plasma membrane"/>
    <property type="evidence" value="ECO:0007669"/>
    <property type="project" value="UniProtKB-SubCell"/>
</dbReference>
<keyword evidence="5" id="KW-0547">Nucleotide-binding</keyword>
<evidence type="ECO:0000256" key="2">
    <source>
        <dbReference type="ARBA" id="ARBA00022448"/>
    </source>
</evidence>
<dbReference type="GO" id="GO:0005524">
    <property type="term" value="F:ATP binding"/>
    <property type="evidence" value="ECO:0007669"/>
    <property type="project" value="UniProtKB-KW"/>
</dbReference>
<sequence length="583" mass="65405">MFSVLTKLDWFFKEHWKRYTTAILLLILGGIMEIIPPKIIGVAIDEMQLGTLTGERLWSILLFYIVLAIVTYLINFVWICKLFGGAFLAERTLRSKLMTHFLRMTPTFYQRNRTGDLMARATNDLKAVSMTTGFGILTLVDSASFTGVIILTMGIFISWKLTLAAILPLPIMAYAINQYGKKIHERFSKAQDSFGELNDRVLESVAGVRVVRAYVQETADQERFSNKTREVFQKNMEVAKVDSLIEPTVKILVGISYMIGLIYGGYLVFRQELTLGELVSFNVYLGMLIWPMFAIGELINVLQRGSASLDRVNETLAYEADVTDHEQPARLAKPEAIRFEQVSFRYPGTVQDQLKNISFTLNRSQTLGIVGRTGSGKSTLLRQLLREFPLGQGAITINQIPLAQIELDNIKSWIGYVPQEQILFSRSVRENVMFGKQDGTEEQLQEALKLAAFAKDVQFLPEGLDTLVGEKGVALSGGQKQRVSIARALMTDPEILILDDAMSAVDGKTEAEMIANIRRERAGKTTLIATHRLSAVAHADWILVMDEGKVVEEGTHEQLLARGGWYKEQFEKQQIEAQLTEGG</sequence>
<dbReference type="CDD" id="cd18541">
    <property type="entry name" value="ABC_6TM_TmrB_like"/>
    <property type="match status" value="1"/>
</dbReference>
<comment type="subcellular location">
    <subcellularLocation>
        <location evidence="1">Cell membrane</location>
        <topology evidence="1">Multi-pass membrane protein</topology>
    </subcellularLocation>
</comment>
<evidence type="ECO:0000256" key="9">
    <source>
        <dbReference type="SAM" id="Phobius"/>
    </source>
</evidence>
<dbReference type="GO" id="GO:0016887">
    <property type="term" value="F:ATP hydrolysis activity"/>
    <property type="evidence" value="ECO:0007669"/>
    <property type="project" value="InterPro"/>
</dbReference>
<organism evidence="12 13">
    <name type="scientific">Brevibacillus parabrevis</name>
    <dbReference type="NCBI Taxonomy" id="54914"/>
    <lineage>
        <taxon>Bacteria</taxon>
        <taxon>Bacillati</taxon>
        <taxon>Bacillota</taxon>
        <taxon>Bacilli</taxon>
        <taxon>Bacillales</taxon>
        <taxon>Paenibacillaceae</taxon>
        <taxon>Brevibacillus</taxon>
    </lineage>
</organism>
<dbReference type="PANTHER" id="PTHR43394">
    <property type="entry name" value="ATP-DEPENDENT PERMEASE MDL1, MITOCHONDRIAL"/>
    <property type="match status" value="1"/>
</dbReference>
<dbReference type="EMBL" id="BJMH01000006">
    <property type="protein sequence ID" value="GEB32063.1"/>
    <property type="molecule type" value="Genomic_DNA"/>
</dbReference>
<feature type="transmembrane region" description="Helical" evidence="9">
    <location>
        <begin position="157"/>
        <end position="176"/>
    </location>
</feature>
<evidence type="ECO:0000256" key="4">
    <source>
        <dbReference type="ARBA" id="ARBA00022692"/>
    </source>
</evidence>
<feature type="transmembrane region" description="Helical" evidence="9">
    <location>
        <begin position="60"/>
        <end position="89"/>
    </location>
</feature>
<dbReference type="Proteomes" id="UP000316882">
    <property type="component" value="Unassembled WGS sequence"/>
</dbReference>
<keyword evidence="3" id="KW-1003">Cell membrane</keyword>
<dbReference type="Gene3D" id="3.40.50.300">
    <property type="entry name" value="P-loop containing nucleotide triphosphate hydrolases"/>
    <property type="match status" value="1"/>
</dbReference>
<feature type="domain" description="ABC transporter" evidence="10">
    <location>
        <begin position="337"/>
        <end position="572"/>
    </location>
</feature>
<dbReference type="PROSITE" id="PS50929">
    <property type="entry name" value="ABC_TM1F"/>
    <property type="match status" value="1"/>
</dbReference>
<dbReference type="InterPro" id="IPR017871">
    <property type="entry name" value="ABC_transporter-like_CS"/>
</dbReference>
<feature type="domain" description="ABC transmembrane type-1" evidence="11">
    <location>
        <begin position="22"/>
        <end position="304"/>
    </location>
</feature>
<name>A0A4Y3PET8_BREPA</name>
<dbReference type="RefSeq" id="WP_122966277.1">
    <property type="nucleotide sequence ID" value="NZ_BJMH01000006.1"/>
</dbReference>
<keyword evidence="13" id="KW-1185">Reference proteome</keyword>
<keyword evidence="4 9" id="KW-0812">Transmembrane</keyword>
<dbReference type="Pfam" id="PF00664">
    <property type="entry name" value="ABC_membrane"/>
    <property type="match status" value="1"/>
</dbReference>
<evidence type="ECO:0000256" key="1">
    <source>
        <dbReference type="ARBA" id="ARBA00004651"/>
    </source>
</evidence>
<feature type="transmembrane region" description="Helical" evidence="9">
    <location>
        <begin position="21"/>
        <end position="40"/>
    </location>
</feature>
<dbReference type="SUPFAM" id="SSF90123">
    <property type="entry name" value="ABC transporter transmembrane region"/>
    <property type="match status" value="1"/>
</dbReference>
<dbReference type="FunFam" id="3.40.50.300:FF:000221">
    <property type="entry name" value="Multidrug ABC transporter ATP-binding protein"/>
    <property type="match status" value="1"/>
</dbReference>
<comment type="caution">
    <text evidence="12">The sequence shown here is derived from an EMBL/GenBank/DDBJ whole genome shotgun (WGS) entry which is preliminary data.</text>
</comment>
<feature type="transmembrane region" description="Helical" evidence="9">
    <location>
        <begin position="249"/>
        <end position="269"/>
    </location>
</feature>
<dbReference type="PROSITE" id="PS50893">
    <property type="entry name" value="ABC_TRANSPORTER_2"/>
    <property type="match status" value="1"/>
</dbReference>
<evidence type="ECO:0000256" key="5">
    <source>
        <dbReference type="ARBA" id="ARBA00022741"/>
    </source>
</evidence>
<evidence type="ECO:0000256" key="7">
    <source>
        <dbReference type="ARBA" id="ARBA00022989"/>
    </source>
</evidence>
<evidence type="ECO:0000259" key="11">
    <source>
        <dbReference type="PROSITE" id="PS50929"/>
    </source>
</evidence>
<proteinExistence type="predicted"/>
<evidence type="ECO:0000256" key="3">
    <source>
        <dbReference type="ARBA" id="ARBA00022475"/>
    </source>
</evidence>
<dbReference type="InterPro" id="IPR027417">
    <property type="entry name" value="P-loop_NTPase"/>
</dbReference>
<protein>
    <submittedName>
        <fullName evidence="12">Multidrug ABC transporter permease/ATP-binding protein</fullName>
    </submittedName>
</protein>
<dbReference type="InterPro" id="IPR039421">
    <property type="entry name" value="Type_1_exporter"/>
</dbReference>
<dbReference type="InterPro" id="IPR003593">
    <property type="entry name" value="AAA+_ATPase"/>
</dbReference>
<gene>
    <name evidence="12" type="ORF">BPA01_16430</name>
</gene>
<evidence type="ECO:0000256" key="6">
    <source>
        <dbReference type="ARBA" id="ARBA00022840"/>
    </source>
</evidence>
<dbReference type="STRING" id="54914.AV540_01465"/>
<feature type="transmembrane region" description="Helical" evidence="9">
    <location>
        <begin position="281"/>
        <end position="302"/>
    </location>
</feature>
<dbReference type="SUPFAM" id="SSF52540">
    <property type="entry name" value="P-loop containing nucleoside triphosphate hydrolases"/>
    <property type="match status" value="1"/>
</dbReference>
<dbReference type="GO" id="GO:0015421">
    <property type="term" value="F:ABC-type oligopeptide transporter activity"/>
    <property type="evidence" value="ECO:0007669"/>
    <property type="project" value="TreeGrafter"/>
</dbReference>
<evidence type="ECO:0000313" key="13">
    <source>
        <dbReference type="Proteomes" id="UP000316882"/>
    </source>
</evidence>
<dbReference type="InterPro" id="IPR036640">
    <property type="entry name" value="ABC1_TM_sf"/>
</dbReference>
<dbReference type="AlphaFoldDB" id="A0A4Y3PET8"/>
<dbReference type="PROSITE" id="PS00211">
    <property type="entry name" value="ABC_TRANSPORTER_1"/>
    <property type="match status" value="1"/>
</dbReference>
<dbReference type="Pfam" id="PF00005">
    <property type="entry name" value="ABC_tran"/>
    <property type="match status" value="1"/>
</dbReference>
<evidence type="ECO:0000256" key="8">
    <source>
        <dbReference type="ARBA" id="ARBA00023136"/>
    </source>
</evidence>
<evidence type="ECO:0000313" key="12">
    <source>
        <dbReference type="EMBL" id="GEB32063.1"/>
    </source>
</evidence>